<reference evidence="2 3" key="1">
    <citation type="journal article" date="2018" name="Sci. Rep.">
        <title>Genomic signatures of local adaptation to the degree of environmental predictability in rotifers.</title>
        <authorList>
            <person name="Franch-Gras L."/>
            <person name="Hahn C."/>
            <person name="Garcia-Roger E.M."/>
            <person name="Carmona M.J."/>
            <person name="Serra M."/>
            <person name="Gomez A."/>
        </authorList>
    </citation>
    <scope>NUCLEOTIDE SEQUENCE [LARGE SCALE GENOMIC DNA]</scope>
    <source>
        <strain evidence="2">HYR1</strain>
    </source>
</reference>
<evidence type="ECO:0000313" key="3">
    <source>
        <dbReference type="Proteomes" id="UP000276133"/>
    </source>
</evidence>
<sequence length="80" mass="9726">MFCMVWILERLEFDVRKINRNILKENRNESHTLKKLRNRRIINPEILNSDTIDSNVQTTEKDNKKKFTKSLFLLAEQIRH</sequence>
<organism evidence="2 3">
    <name type="scientific">Brachionus plicatilis</name>
    <name type="common">Marine rotifer</name>
    <name type="synonym">Brachionus muelleri</name>
    <dbReference type="NCBI Taxonomy" id="10195"/>
    <lineage>
        <taxon>Eukaryota</taxon>
        <taxon>Metazoa</taxon>
        <taxon>Spiralia</taxon>
        <taxon>Gnathifera</taxon>
        <taxon>Rotifera</taxon>
        <taxon>Eurotatoria</taxon>
        <taxon>Monogononta</taxon>
        <taxon>Pseudotrocha</taxon>
        <taxon>Ploima</taxon>
        <taxon>Brachionidae</taxon>
        <taxon>Brachionus</taxon>
    </lineage>
</organism>
<comment type="caution">
    <text evidence="2">The sequence shown here is derived from an EMBL/GenBank/DDBJ whole genome shotgun (WGS) entry which is preliminary data.</text>
</comment>
<dbReference type="EMBL" id="REGN01010291">
    <property type="protein sequence ID" value="RMZ99302.1"/>
    <property type="molecule type" value="Genomic_DNA"/>
</dbReference>
<proteinExistence type="predicted"/>
<gene>
    <name evidence="2" type="ORF">BpHYR1_020824</name>
</gene>
<keyword evidence="1" id="KW-0175">Coiled coil</keyword>
<evidence type="ECO:0000256" key="1">
    <source>
        <dbReference type="SAM" id="Coils"/>
    </source>
</evidence>
<dbReference type="Proteomes" id="UP000276133">
    <property type="component" value="Unassembled WGS sequence"/>
</dbReference>
<name>A0A3M7PJR1_BRAPC</name>
<dbReference type="AlphaFoldDB" id="A0A3M7PJR1"/>
<evidence type="ECO:0000313" key="2">
    <source>
        <dbReference type="EMBL" id="RMZ99302.1"/>
    </source>
</evidence>
<keyword evidence="3" id="KW-1185">Reference proteome</keyword>
<accession>A0A3M7PJR1</accession>
<protein>
    <submittedName>
        <fullName evidence="2">Uncharacterized protein</fullName>
    </submittedName>
</protein>
<feature type="coiled-coil region" evidence="1">
    <location>
        <begin position="8"/>
        <end position="39"/>
    </location>
</feature>